<dbReference type="HOGENOM" id="CLU_836388_0_0_0"/>
<keyword evidence="4 8" id="KW-0808">Transferase</keyword>
<dbReference type="GO" id="GO:0009247">
    <property type="term" value="P:glycolipid biosynthetic process"/>
    <property type="evidence" value="ECO:0007669"/>
    <property type="project" value="UniProtKB-ARBA"/>
</dbReference>
<feature type="region of interest" description="Disordered" evidence="7">
    <location>
        <begin position="310"/>
        <end position="332"/>
    </location>
</feature>
<dbReference type="Proteomes" id="UP000007881">
    <property type="component" value="Chromosome"/>
</dbReference>
<dbReference type="PANTHER" id="PTHR30606:SF10">
    <property type="entry name" value="PHOSPHATIDYLINOSITOL MANNOSIDE ACYLTRANSFERASE"/>
    <property type="match status" value="1"/>
</dbReference>
<dbReference type="KEGG" id="phm:PSMK_30850"/>
<dbReference type="PANTHER" id="PTHR30606">
    <property type="entry name" value="LIPID A BIOSYNTHESIS LAUROYL ACYLTRANSFERASE"/>
    <property type="match status" value="1"/>
</dbReference>
<dbReference type="Pfam" id="PF03279">
    <property type="entry name" value="Lip_A_acyltrans"/>
    <property type="match status" value="1"/>
</dbReference>
<dbReference type="eggNOG" id="COG1560">
    <property type="taxonomic scope" value="Bacteria"/>
</dbReference>
<evidence type="ECO:0000313" key="8">
    <source>
        <dbReference type="EMBL" id="BAM05244.1"/>
    </source>
</evidence>
<evidence type="ECO:0000256" key="3">
    <source>
        <dbReference type="ARBA" id="ARBA00022519"/>
    </source>
</evidence>
<evidence type="ECO:0000256" key="6">
    <source>
        <dbReference type="ARBA" id="ARBA00023315"/>
    </source>
</evidence>
<evidence type="ECO:0000256" key="2">
    <source>
        <dbReference type="ARBA" id="ARBA00022475"/>
    </source>
</evidence>
<keyword evidence="6 8" id="KW-0012">Acyltransferase</keyword>
<dbReference type="AlphaFoldDB" id="I0IJ06"/>
<evidence type="ECO:0000256" key="1">
    <source>
        <dbReference type="ARBA" id="ARBA00004533"/>
    </source>
</evidence>
<dbReference type="InterPro" id="IPR004960">
    <property type="entry name" value="LipA_acyltrans"/>
</dbReference>
<organism evidence="8 9">
    <name type="scientific">Phycisphaera mikurensis (strain NBRC 102666 / KCTC 22515 / FYK2301M01)</name>
    <dbReference type="NCBI Taxonomy" id="1142394"/>
    <lineage>
        <taxon>Bacteria</taxon>
        <taxon>Pseudomonadati</taxon>
        <taxon>Planctomycetota</taxon>
        <taxon>Phycisphaerae</taxon>
        <taxon>Phycisphaerales</taxon>
        <taxon>Phycisphaeraceae</taxon>
        <taxon>Phycisphaera</taxon>
    </lineage>
</organism>
<proteinExistence type="predicted"/>
<dbReference type="RefSeq" id="WP_014438448.1">
    <property type="nucleotide sequence ID" value="NC_017080.1"/>
</dbReference>
<evidence type="ECO:0000256" key="4">
    <source>
        <dbReference type="ARBA" id="ARBA00022679"/>
    </source>
</evidence>
<protein>
    <submittedName>
        <fullName evidence="8">Putative acyltransferase</fullName>
        <ecNumber evidence="8">2.3.1.-</ecNumber>
    </submittedName>
</protein>
<keyword evidence="9" id="KW-1185">Reference proteome</keyword>
<reference evidence="8 9" key="1">
    <citation type="submission" date="2012-02" db="EMBL/GenBank/DDBJ databases">
        <title>Complete genome sequence of Phycisphaera mikurensis NBRC 102666.</title>
        <authorList>
            <person name="Ankai A."/>
            <person name="Hosoyama A."/>
            <person name="Terui Y."/>
            <person name="Sekine M."/>
            <person name="Fukai R."/>
            <person name="Kato Y."/>
            <person name="Nakamura S."/>
            <person name="Yamada-Narita S."/>
            <person name="Kawakoshi A."/>
            <person name="Fukunaga Y."/>
            <person name="Yamazaki S."/>
            <person name="Fujita N."/>
        </authorList>
    </citation>
    <scope>NUCLEOTIDE SEQUENCE [LARGE SCALE GENOMIC DNA]</scope>
    <source>
        <strain evidence="9">NBRC 102666 / KCTC 22515 / FYK2301M01</strain>
    </source>
</reference>
<evidence type="ECO:0000256" key="7">
    <source>
        <dbReference type="SAM" id="MobiDB-lite"/>
    </source>
</evidence>
<dbReference type="STRING" id="1142394.PSMK_30850"/>
<accession>I0IJ06</accession>
<keyword evidence="3" id="KW-0997">Cell inner membrane</keyword>
<name>I0IJ06_PHYMF</name>
<dbReference type="GO" id="GO:0016746">
    <property type="term" value="F:acyltransferase activity"/>
    <property type="evidence" value="ECO:0007669"/>
    <property type="project" value="UniProtKB-KW"/>
</dbReference>
<comment type="subcellular location">
    <subcellularLocation>
        <location evidence="1">Cell inner membrane</location>
    </subcellularLocation>
</comment>
<sequence length="332" mass="34329">MAAEPAAGDAGGAGVHGRAADACLRLLFGANAAFPGLLAAVERPLLLGSRVAFRGPLRGGVVANAPFLLGPDATRAARRRLADDVLRSFYRFIREVGAAGRAEPEALRAQVAAVRGREHHAAARASGGGIVFATAHLGSFEVGIAALRGLEPDVHVVFQRDPFAAFDAARARLHRRLGVHDAVVGGPDSLDVWTALRARLEAGAAVLCQADRVMPGQRGVRVPFLGGTAELPVGPVKLAAMAGAAIVPVFAVRTPGGVELRLHRPIRVAGGAAFPRPGAPGEAMLRLAAALAAEIGENPGQWLELSPRFEAAGGRADPAHRVPTLPPARPDR</sequence>
<dbReference type="EMBL" id="AP012338">
    <property type="protein sequence ID" value="BAM05244.1"/>
    <property type="molecule type" value="Genomic_DNA"/>
</dbReference>
<dbReference type="EC" id="2.3.1.-" evidence="8"/>
<dbReference type="OrthoDB" id="9808633at2"/>
<evidence type="ECO:0000256" key="5">
    <source>
        <dbReference type="ARBA" id="ARBA00023136"/>
    </source>
</evidence>
<evidence type="ECO:0000313" key="9">
    <source>
        <dbReference type="Proteomes" id="UP000007881"/>
    </source>
</evidence>
<gene>
    <name evidence="8" type="ordered locus">PSMK_30850</name>
</gene>
<dbReference type="GO" id="GO:0005886">
    <property type="term" value="C:plasma membrane"/>
    <property type="evidence" value="ECO:0007669"/>
    <property type="project" value="UniProtKB-SubCell"/>
</dbReference>
<keyword evidence="2" id="KW-1003">Cell membrane</keyword>
<keyword evidence="5" id="KW-0472">Membrane</keyword>
<dbReference type="CDD" id="cd07984">
    <property type="entry name" value="LPLAT_LABLAT-like"/>
    <property type="match status" value="1"/>
</dbReference>